<comment type="caution">
    <text evidence="2">The sequence shown here is derived from an EMBL/GenBank/DDBJ whole genome shotgun (WGS) entry which is preliminary data.</text>
</comment>
<keyword evidence="3" id="KW-1185">Reference proteome</keyword>
<gene>
    <name evidence="2" type="ORF">PRZ48_005096</name>
</gene>
<accession>A0ABR0ESS4</accession>
<proteinExistence type="predicted"/>
<organism evidence="2 3">
    <name type="scientific">Zasmidium cellare</name>
    <name type="common">Wine cellar mold</name>
    <name type="synonym">Racodium cellare</name>
    <dbReference type="NCBI Taxonomy" id="395010"/>
    <lineage>
        <taxon>Eukaryota</taxon>
        <taxon>Fungi</taxon>
        <taxon>Dikarya</taxon>
        <taxon>Ascomycota</taxon>
        <taxon>Pezizomycotina</taxon>
        <taxon>Dothideomycetes</taxon>
        <taxon>Dothideomycetidae</taxon>
        <taxon>Mycosphaerellales</taxon>
        <taxon>Mycosphaerellaceae</taxon>
        <taxon>Zasmidium</taxon>
    </lineage>
</organism>
<feature type="compositionally biased region" description="Acidic residues" evidence="1">
    <location>
        <begin position="214"/>
        <end position="223"/>
    </location>
</feature>
<dbReference type="Proteomes" id="UP001305779">
    <property type="component" value="Unassembled WGS sequence"/>
</dbReference>
<evidence type="ECO:0000256" key="1">
    <source>
        <dbReference type="SAM" id="MobiDB-lite"/>
    </source>
</evidence>
<protein>
    <submittedName>
        <fullName evidence="2">Uncharacterized protein</fullName>
    </submittedName>
</protein>
<evidence type="ECO:0000313" key="2">
    <source>
        <dbReference type="EMBL" id="KAK4504180.1"/>
    </source>
</evidence>
<feature type="region of interest" description="Disordered" evidence="1">
    <location>
        <begin position="203"/>
        <end position="238"/>
    </location>
</feature>
<sequence>MADKAEANRLKRVRRAQEKLGDKFVQEDAYRQREFAAQSARTTTLLTAAATKLIIPLPFQPQTLKAKNPDLWAFLSSGKPITATKSMDPMQAAAIWYLELDAKHSFNTSLKVPGANFAVAVMASYEYLCDNTKLDVTPALLIPYVIACHEKRFTPDIFIARDEFINLWLNSPDDLPQYGRRQCDRITKVARDLRKAINEIGGSDPFAQMKQDLEEALNEDVDTSDLSGHDEAEEGDDF</sequence>
<dbReference type="EMBL" id="JAXOVC010000003">
    <property type="protein sequence ID" value="KAK4504180.1"/>
    <property type="molecule type" value="Genomic_DNA"/>
</dbReference>
<reference evidence="2 3" key="1">
    <citation type="journal article" date="2023" name="G3 (Bethesda)">
        <title>A chromosome-level genome assembly of Zasmidium syzygii isolated from banana leaves.</title>
        <authorList>
            <person name="van Westerhoven A.C."/>
            <person name="Mehrabi R."/>
            <person name="Talebi R."/>
            <person name="Steentjes M.B.F."/>
            <person name="Corcolon B."/>
            <person name="Chong P.A."/>
            <person name="Kema G.H.J."/>
            <person name="Seidl M.F."/>
        </authorList>
    </citation>
    <scope>NUCLEOTIDE SEQUENCE [LARGE SCALE GENOMIC DNA]</scope>
    <source>
        <strain evidence="2 3">P124</strain>
    </source>
</reference>
<evidence type="ECO:0000313" key="3">
    <source>
        <dbReference type="Proteomes" id="UP001305779"/>
    </source>
</evidence>
<name>A0ABR0ESS4_ZASCE</name>